<dbReference type="RefSeq" id="WP_000266838.1">
    <property type="nucleotide sequence ID" value="NZ_CFQS02000074.1"/>
</dbReference>
<evidence type="ECO:0000256" key="4">
    <source>
        <dbReference type="ARBA" id="ARBA00023172"/>
    </source>
</evidence>
<dbReference type="PANTHER" id="PTHR30629:SF2">
    <property type="entry name" value="PROPHAGE INTEGRASE INTS-RELATED"/>
    <property type="match status" value="1"/>
</dbReference>
<dbReference type="InterPro" id="IPR002104">
    <property type="entry name" value="Integrase_catalytic"/>
</dbReference>
<dbReference type="EMBL" id="LK020684">
    <property type="protein sequence ID" value="CDQ29918.1"/>
    <property type="molecule type" value="Genomic_DNA"/>
</dbReference>
<dbReference type="PANTHER" id="PTHR30629">
    <property type="entry name" value="PROPHAGE INTEGRASE"/>
    <property type="match status" value="1"/>
</dbReference>
<protein>
    <submittedName>
        <fullName evidence="6">Putative prophage protein</fullName>
    </submittedName>
</protein>
<dbReference type="InterPro" id="IPR013762">
    <property type="entry name" value="Integrase-like_cat_sf"/>
</dbReference>
<accession>A0A098APN8</accession>
<evidence type="ECO:0000256" key="3">
    <source>
        <dbReference type="ARBA" id="ARBA00023125"/>
    </source>
</evidence>
<proteinExistence type="inferred from homology"/>
<evidence type="ECO:0000259" key="5">
    <source>
        <dbReference type="PROSITE" id="PS51898"/>
    </source>
</evidence>
<keyword evidence="4" id="KW-0233">DNA recombination</keyword>
<evidence type="ECO:0000313" key="6">
    <source>
        <dbReference type="EMBL" id="CDQ29918.1"/>
    </source>
</evidence>
<organism evidence="6">
    <name type="scientific">Streptococcus pneumoniae</name>
    <dbReference type="NCBI Taxonomy" id="1313"/>
    <lineage>
        <taxon>Bacteria</taxon>
        <taxon>Bacillati</taxon>
        <taxon>Bacillota</taxon>
        <taxon>Bacilli</taxon>
        <taxon>Lactobacillales</taxon>
        <taxon>Streptococcaceae</taxon>
        <taxon>Streptococcus</taxon>
    </lineage>
</organism>
<dbReference type="Gene3D" id="1.10.150.130">
    <property type="match status" value="1"/>
</dbReference>
<dbReference type="GO" id="GO:0006310">
    <property type="term" value="P:DNA recombination"/>
    <property type="evidence" value="ECO:0007669"/>
    <property type="project" value="UniProtKB-KW"/>
</dbReference>
<dbReference type="PROSITE" id="PS51898">
    <property type="entry name" value="TYR_RECOMBINASE"/>
    <property type="match status" value="1"/>
</dbReference>
<dbReference type="CDD" id="cd01189">
    <property type="entry name" value="INT_ICEBs1_C_like"/>
    <property type="match status" value="1"/>
</dbReference>
<dbReference type="Pfam" id="PF00589">
    <property type="entry name" value="Phage_integrase"/>
    <property type="match status" value="1"/>
</dbReference>
<comment type="similarity">
    <text evidence="1">Belongs to the 'phage' integrase family.</text>
</comment>
<sequence length="375" mass="44084">MWMEELPNGKFKYFERYKDPYTEKLKKVSVTMEKKTPQARNQAAILLQEKINKKLSTKQVESITFEEIYNLFYKSWAQTVKESTKHNCKSVDKKMKEVIPSDTILANLDRRFLQEAIEKIIESNGYITAKKVRHRLRGIFNYAVQYSYIENNEVDYTTIPQKPKTLEELEKKRNNFLTMQEIKALVDVLNRREYHQKYADMVLVLTLTGMRYGELTALQLKNIDFENNKIEITGNFDSVNKIKTLPKTTNSIRTIKVSESVIEAIQRQIVRLSERFQPLSSDDYIFCFEKWNQPTTIACFIQILKKYGKQAKIEKNLSSHIFRHSHISFLAESDLPIKSIMDRVGHSNAKMTLEIYSHTTEDMEDKLVNKLDTIF</sequence>
<dbReference type="AlphaFoldDB" id="A0A098APN8"/>
<name>A0A098APN8_STREE</name>
<dbReference type="GO" id="GO:0003677">
    <property type="term" value="F:DNA binding"/>
    <property type="evidence" value="ECO:0007669"/>
    <property type="project" value="UniProtKB-KW"/>
</dbReference>
<feature type="domain" description="Tyr recombinase" evidence="5">
    <location>
        <begin position="172"/>
        <end position="369"/>
    </location>
</feature>
<evidence type="ECO:0000256" key="1">
    <source>
        <dbReference type="ARBA" id="ARBA00008857"/>
    </source>
</evidence>
<dbReference type="Gene3D" id="1.10.443.10">
    <property type="entry name" value="Intergrase catalytic core"/>
    <property type="match status" value="1"/>
</dbReference>
<reference evidence="6" key="2">
    <citation type="submission" date="2014-10" db="EMBL/GenBank/DDBJ databases">
        <title>Contrasting mechanisms driving short-term and long-term diversification of pneumococci.</title>
        <authorList>
            <person name="Croucher N.J."/>
            <person name="Coupland P.C."/>
            <person name="Stevenson A.E."/>
            <person name="Callendrello A."/>
            <person name="Bentley S.D."/>
            <person name="Hanage W.P."/>
        </authorList>
    </citation>
    <scope>NUCLEOTIDE SEQUENCE</scope>
    <source>
        <strain evidence="6">439699</strain>
    </source>
</reference>
<evidence type="ECO:0000256" key="2">
    <source>
        <dbReference type="ARBA" id="ARBA00022908"/>
    </source>
</evidence>
<dbReference type="InterPro" id="IPR050808">
    <property type="entry name" value="Phage_Integrase"/>
</dbReference>
<keyword evidence="2" id="KW-0229">DNA integration</keyword>
<keyword evidence="3" id="KW-0238">DNA-binding</keyword>
<dbReference type="GO" id="GO:0015074">
    <property type="term" value="P:DNA integration"/>
    <property type="evidence" value="ECO:0007669"/>
    <property type="project" value="UniProtKB-KW"/>
</dbReference>
<reference evidence="6" key="1">
    <citation type="submission" date="2014-04" db="EMBL/GenBank/DDBJ databases">
        <authorList>
            <person name="Croucher N."/>
        </authorList>
    </citation>
    <scope>NUCLEOTIDE SEQUENCE</scope>
    <source>
        <strain evidence="6">439699</strain>
    </source>
</reference>
<dbReference type="InterPro" id="IPR010998">
    <property type="entry name" value="Integrase_recombinase_N"/>
</dbReference>
<dbReference type="InterPro" id="IPR011010">
    <property type="entry name" value="DNA_brk_join_enz"/>
</dbReference>
<dbReference type="SUPFAM" id="SSF56349">
    <property type="entry name" value="DNA breaking-rejoining enzymes"/>
    <property type="match status" value="1"/>
</dbReference>